<sequence length="99" mass="11595">MKNLLSEIRNFIHKRNWQQYHSPKNLAMALTVETAELLEIYQWMSAEESDNVDPATLRHIEEEIGDIQIYLATIGDRYNIDPVEAAHKKLLKNEKKYPA</sequence>
<dbReference type="RefSeq" id="WP_092221067.1">
    <property type="nucleotide sequence ID" value="NZ_FNJI01000007.1"/>
</dbReference>
<dbReference type="InterPro" id="IPR052555">
    <property type="entry name" value="dCTP_Pyrophosphatase"/>
</dbReference>
<dbReference type="Proteomes" id="UP000199073">
    <property type="component" value="Unassembled WGS sequence"/>
</dbReference>
<gene>
    <name evidence="1" type="ORF">SAMN05660330_01339</name>
</gene>
<dbReference type="Pfam" id="PF12643">
    <property type="entry name" value="MazG-like"/>
    <property type="match status" value="1"/>
</dbReference>
<dbReference type="CDD" id="cd11537">
    <property type="entry name" value="NTP-PPase_RS21-C6_like"/>
    <property type="match status" value="1"/>
</dbReference>
<dbReference type="STRING" id="91360.SAMN05660330_01339"/>
<organism evidence="1 2">
    <name type="scientific">Desulforhopalus singaporensis</name>
    <dbReference type="NCBI Taxonomy" id="91360"/>
    <lineage>
        <taxon>Bacteria</taxon>
        <taxon>Pseudomonadati</taxon>
        <taxon>Thermodesulfobacteriota</taxon>
        <taxon>Desulfobulbia</taxon>
        <taxon>Desulfobulbales</taxon>
        <taxon>Desulfocapsaceae</taxon>
        <taxon>Desulforhopalus</taxon>
    </lineage>
</organism>
<evidence type="ECO:0000313" key="2">
    <source>
        <dbReference type="Proteomes" id="UP000199073"/>
    </source>
</evidence>
<reference evidence="1 2" key="1">
    <citation type="submission" date="2016-10" db="EMBL/GenBank/DDBJ databases">
        <authorList>
            <person name="de Groot N.N."/>
        </authorList>
    </citation>
    <scope>NUCLEOTIDE SEQUENCE [LARGE SCALE GENOMIC DNA]</scope>
    <source>
        <strain evidence="1 2">DSM 12130</strain>
    </source>
</reference>
<dbReference type="GO" id="GO:0009143">
    <property type="term" value="P:nucleoside triphosphate catabolic process"/>
    <property type="evidence" value="ECO:0007669"/>
    <property type="project" value="InterPro"/>
</dbReference>
<dbReference type="EMBL" id="FNJI01000007">
    <property type="protein sequence ID" value="SDO90201.1"/>
    <property type="molecule type" value="Genomic_DNA"/>
</dbReference>
<dbReference type="InterPro" id="IPR025984">
    <property type="entry name" value="DCTPP"/>
</dbReference>
<dbReference type="OrthoDB" id="9791898at2"/>
<dbReference type="GO" id="GO:0047429">
    <property type="term" value="F:nucleoside triphosphate diphosphatase activity"/>
    <property type="evidence" value="ECO:0007669"/>
    <property type="project" value="InterPro"/>
</dbReference>
<dbReference type="PANTHER" id="PTHR46523">
    <property type="entry name" value="DCTP PYROPHOSPHATASE 1"/>
    <property type="match status" value="1"/>
</dbReference>
<name>A0A1H0NC19_9BACT</name>
<dbReference type="AlphaFoldDB" id="A0A1H0NC19"/>
<dbReference type="PIRSF" id="PIRSF029826">
    <property type="entry name" value="UCP029826_pph"/>
    <property type="match status" value="1"/>
</dbReference>
<proteinExistence type="predicted"/>
<protein>
    <submittedName>
        <fullName evidence="1">NTP pyrophosphatase, house-cleaning of non-canonical NTPs</fullName>
    </submittedName>
</protein>
<dbReference type="PANTHER" id="PTHR46523:SF1">
    <property type="entry name" value="DCTP PYROPHOSPHATASE 1"/>
    <property type="match status" value="1"/>
</dbReference>
<dbReference type="Gene3D" id="1.10.287.1080">
    <property type="entry name" value="MazG-like"/>
    <property type="match status" value="1"/>
</dbReference>
<dbReference type="SUPFAM" id="SSF101386">
    <property type="entry name" value="all-alpha NTP pyrophosphatases"/>
    <property type="match status" value="1"/>
</dbReference>
<accession>A0A1H0NC19</accession>
<keyword evidence="2" id="KW-1185">Reference proteome</keyword>
<evidence type="ECO:0000313" key="1">
    <source>
        <dbReference type="EMBL" id="SDO90201.1"/>
    </source>
</evidence>